<sequence length="223" mass="25919">MYSPSPSEEDQLYDSDSFESYKRKRRCLQKPNQKSHKLLSVGEIEIIAQKLRDGCPKDIGKKISILTSLIEPNNQCAIENFKSKIEECEYPTCYSILINKPKSRPVGHCCLVEVCVEKKCWTYYDSERDTSWEDFVRIALQHKIEYEGVMHVPRKCHQQKSSGVDCGYILLMILEERLLGHEPSSQYSRSQIDKKRAQYLDMIYADVGENEDSVEFVDFIDVN</sequence>
<organism evidence="1 2">
    <name type="scientific">Dimorphilus gyrociliatus</name>
    <dbReference type="NCBI Taxonomy" id="2664684"/>
    <lineage>
        <taxon>Eukaryota</taxon>
        <taxon>Metazoa</taxon>
        <taxon>Spiralia</taxon>
        <taxon>Lophotrochozoa</taxon>
        <taxon>Annelida</taxon>
        <taxon>Polychaeta</taxon>
        <taxon>Polychaeta incertae sedis</taxon>
        <taxon>Dinophilidae</taxon>
        <taxon>Dimorphilus</taxon>
    </lineage>
</organism>
<proteinExistence type="predicted"/>
<gene>
    <name evidence="1" type="ORF">DGYR_LOCUS1520</name>
</gene>
<dbReference type="EMBL" id="CAJFCJ010000002">
    <property type="protein sequence ID" value="CAD5112365.1"/>
    <property type="molecule type" value="Genomic_DNA"/>
</dbReference>
<dbReference type="AlphaFoldDB" id="A0A7I8V9A1"/>
<protein>
    <submittedName>
        <fullName evidence="1">Uncharacterized protein</fullName>
    </submittedName>
</protein>
<comment type="caution">
    <text evidence="1">The sequence shown here is derived from an EMBL/GenBank/DDBJ whole genome shotgun (WGS) entry which is preliminary data.</text>
</comment>
<accession>A0A7I8V9A1</accession>
<evidence type="ECO:0000313" key="2">
    <source>
        <dbReference type="Proteomes" id="UP000549394"/>
    </source>
</evidence>
<keyword evidence="2" id="KW-1185">Reference proteome</keyword>
<dbReference type="InterPro" id="IPR038765">
    <property type="entry name" value="Papain-like_cys_pep_sf"/>
</dbReference>
<name>A0A7I8V9A1_9ANNE</name>
<reference evidence="1 2" key="1">
    <citation type="submission" date="2020-08" db="EMBL/GenBank/DDBJ databases">
        <authorList>
            <person name="Hejnol A."/>
        </authorList>
    </citation>
    <scope>NUCLEOTIDE SEQUENCE [LARGE SCALE GENOMIC DNA]</scope>
</reference>
<dbReference type="Proteomes" id="UP000549394">
    <property type="component" value="Unassembled WGS sequence"/>
</dbReference>
<evidence type="ECO:0000313" key="1">
    <source>
        <dbReference type="EMBL" id="CAD5112365.1"/>
    </source>
</evidence>
<dbReference type="SUPFAM" id="SSF54001">
    <property type="entry name" value="Cysteine proteinases"/>
    <property type="match status" value="1"/>
</dbReference>
<dbReference type="Gene3D" id="3.40.395.10">
    <property type="entry name" value="Adenoviral Proteinase, Chain A"/>
    <property type="match status" value="1"/>
</dbReference>